<keyword evidence="2" id="KW-1185">Reference proteome</keyword>
<protein>
    <submittedName>
        <fullName evidence="1">Uncharacterized protein</fullName>
    </submittedName>
</protein>
<comment type="caution">
    <text evidence="1">The sequence shown here is derived from an EMBL/GenBank/DDBJ whole genome shotgun (WGS) entry which is preliminary data.</text>
</comment>
<dbReference type="Proteomes" id="UP000613582">
    <property type="component" value="Unassembled WGS sequence"/>
</dbReference>
<reference evidence="1" key="2">
    <citation type="submission" date="2020-09" db="EMBL/GenBank/DDBJ databases">
        <authorList>
            <person name="Sun Q."/>
            <person name="Zhou Y."/>
        </authorList>
    </citation>
    <scope>NUCLEOTIDE SEQUENCE</scope>
    <source>
        <strain evidence="1">CGMCC 1.12921</strain>
    </source>
</reference>
<evidence type="ECO:0000313" key="2">
    <source>
        <dbReference type="Proteomes" id="UP000613582"/>
    </source>
</evidence>
<organism evidence="1 2">
    <name type="scientific">Aquisalinus flavus</name>
    <dbReference type="NCBI Taxonomy" id="1526572"/>
    <lineage>
        <taxon>Bacteria</taxon>
        <taxon>Pseudomonadati</taxon>
        <taxon>Pseudomonadota</taxon>
        <taxon>Alphaproteobacteria</taxon>
        <taxon>Parvularculales</taxon>
        <taxon>Parvularculaceae</taxon>
        <taxon>Aquisalinus</taxon>
    </lineage>
</organism>
<evidence type="ECO:0000313" key="1">
    <source>
        <dbReference type="EMBL" id="GGC96602.1"/>
    </source>
</evidence>
<proteinExistence type="predicted"/>
<name>A0A8J2V3S6_9PROT</name>
<gene>
    <name evidence="1" type="ORF">GCM10011342_01800</name>
</gene>
<sequence length="105" mass="12070">MHDEFHERIPCPGGVGRAEYLDWAFWQIVTDIIPRLACIRLKRTVLIRYGGVLSQSEIDLLQGQRQITISARLGKDDPILAGRKFYQGISAQLPAAFDFFRFHRP</sequence>
<reference evidence="1" key="1">
    <citation type="journal article" date="2014" name="Int. J. Syst. Evol. Microbiol.">
        <title>Complete genome sequence of Corynebacterium casei LMG S-19264T (=DSM 44701T), isolated from a smear-ripened cheese.</title>
        <authorList>
            <consortium name="US DOE Joint Genome Institute (JGI-PGF)"/>
            <person name="Walter F."/>
            <person name="Albersmeier A."/>
            <person name="Kalinowski J."/>
            <person name="Ruckert C."/>
        </authorList>
    </citation>
    <scope>NUCLEOTIDE SEQUENCE</scope>
    <source>
        <strain evidence="1">CGMCC 1.12921</strain>
    </source>
</reference>
<accession>A0A8J2V3S6</accession>
<dbReference type="AlphaFoldDB" id="A0A8J2V3S6"/>
<dbReference type="EMBL" id="BMGH01000001">
    <property type="protein sequence ID" value="GGC96602.1"/>
    <property type="molecule type" value="Genomic_DNA"/>
</dbReference>